<evidence type="ECO:0000313" key="1">
    <source>
        <dbReference type="EMBL" id="CAF2823317.1"/>
    </source>
</evidence>
<evidence type="ECO:0000313" key="2">
    <source>
        <dbReference type="Proteomes" id="UP000675881"/>
    </source>
</evidence>
<name>A0A7R8CI02_LEPSM</name>
<accession>A0A7R8CI02</accession>
<protein>
    <submittedName>
        <fullName evidence="1">(salmon louse) hypothetical protein</fullName>
    </submittedName>
</protein>
<dbReference type="EMBL" id="HG994592">
    <property type="protein sequence ID" value="CAF2823317.1"/>
    <property type="molecule type" value="Genomic_DNA"/>
</dbReference>
<sequence length="119" mass="13860">MQNQIREYYWNECFFQLLRLIKSEVEKDFNRDGLWKSHLEIVVLDNELSSYHRNPSLEGHQKAIEPYLPLMELNRPGSLLPNPERFPISISLGYSPGKSESVASESLYSEQDIPSLFLT</sequence>
<dbReference type="Proteomes" id="UP000675881">
    <property type="component" value="Chromosome 13"/>
</dbReference>
<organism evidence="1 2">
    <name type="scientific">Lepeophtheirus salmonis</name>
    <name type="common">Salmon louse</name>
    <name type="synonym">Caligus salmonis</name>
    <dbReference type="NCBI Taxonomy" id="72036"/>
    <lineage>
        <taxon>Eukaryota</taxon>
        <taxon>Metazoa</taxon>
        <taxon>Ecdysozoa</taxon>
        <taxon>Arthropoda</taxon>
        <taxon>Crustacea</taxon>
        <taxon>Multicrustacea</taxon>
        <taxon>Hexanauplia</taxon>
        <taxon>Copepoda</taxon>
        <taxon>Siphonostomatoida</taxon>
        <taxon>Caligidae</taxon>
        <taxon>Lepeophtheirus</taxon>
    </lineage>
</organism>
<dbReference type="AlphaFoldDB" id="A0A7R8CI02"/>
<gene>
    <name evidence="1" type="ORF">LSAA_4333</name>
</gene>
<reference evidence="1" key="1">
    <citation type="submission" date="2021-02" db="EMBL/GenBank/DDBJ databases">
        <authorList>
            <person name="Bekaert M."/>
        </authorList>
    </citation>
    <scope>NUCLEOTIDE SEQUENCE</scope>
    <source>
        <strain evidence="1">IoA-00</strain>
    </source>
</reference>
<proteinExistence type="predicted"/>
<keyword evidence="2" id="KW-1185">Reference proteome</keyword>